<dbReference type="InterPro" id="IPR008908">
    <property type="entry name" value="Sarcoglycan_alpha/epsilon"/>
</dbReference>
<feature type="chain" id="PRO_5044596479" evidence="3">
    <location>
        <begin position="18"/>
        <end position="481"/>
    </location>
</feature>
<feature type="domain" description="Dystroglycan-type cadherin-like" evidence="4">
    <location>
        <begin position="13"/>
        <end position="117"/>
    </location>
</feature>
<evidence type="ECO:0000259" key="4">
    <source>
        <dbReference type="SMART" id="SM00736"/>
    </source>
</evidence>
<dbReference type="GO" id="GO:0016012">
    <property type="term" value="C:sarcoglycan complex"/>
    <property type="evidence" value="ECO:0007669"/>
    <property type="project" value="InterPro"/>
</dbReference>
<feature type="signal peptide" evidence="3">
    <location>
        <begin position="1"/>
        <end position="17"/>
    </location>
</feature>
<evidence type="ECO:0000313" key="5">
    <source>
        <dbReference type="EMBL" id="VDO69620.1"/>
    </source>
</evidence>
<sequence length="481" mass="54556">MRTILVLICATLAEVRAIDTVQSEARKGHLFVYTLHSASFFPSTVEVTWSATLKNRPALPSWLHLVPSRHKAIAYLVGTPVTGARQVTVHVFAKRLDTFAYEQKYIVINLAEDERYTRATQQLIEIHANNIETENLFSDRKGLIAQLEKSVRDAFRGRDVYPYIYCVEPAFQVPQGKEHLFGGHKRGSLISVGTQRGFHPNVHKLVHHLQSNPAFCGKPRHVVLNKYFAPTFDVDWCRTRIRNVTLQHDFIGEPEKAHYEVEAIADHGQVFRCFPTFSSRLTRSITVREFQANMSQVLTNPEVGTMTGGYTFWESVLVFPLIAVFCIVLVLVLSLIFFGRREGQQWRDYKTAKEQLDEYVSVRESQRHLRELSVQRQLLLMARDQLHQSPRCGVHSFLQPKYKGGDIGGDSIGRFSKSASKLNDNNGEASDPLSTSETVPVGKQTVAEAARQCGSSLHLYRNPLESETEDENENDSLDEKV</sequence>
<feature type="region of interest" description="Disordered" evidence="2">
    <location>
        <begin position="457"/>
        <end position="481"/>
    </location>
</feature>
<evidence type="ECO:0000256" key="3">
    <source>
        <dbReference type="SAM" id="SignalP"/>
    </source>
</evidence>
<evidence type="ECO:0000256" key="1">
    <source>
        <dbReference type="ARBA" id="ARBA00004135"/>
    </source>
</evidence>
<dbReference type="PANTHER" id="PTHR10132:SF14">
    <property type="entry name" value="SARCOGLYCAN ALPHA, ISOFORM C"/>
    <property type="match status" value="1"/>
</dbReference>
<dbReference type="WBParaSite" id="HPBE_0000677401-mRNA-1">
    <property type="protein sequence ID" value="HPBE_0000677401-mRNA-1"/>
    <property type="gene ID" value="HPBE_0000677401"/>
</dbReference>
<accession>A0A3P7X6T6</accession>
<dbReference type="PANTHER" id="PTHR10132">
    <property type="entry name" value="ALPHA-/EPSILON-SARCOGLYCAN FAMILY MEMBER"/>
    <property type="match status" value="1"/>
</dbReference>
<reference evidence="7" key="2">
    <citation type="submission" date="2019-09" db="UniProtKB">
        <authorList>
            <consortium name="WormBaseParasite"/>
        </authorList>
    </citation>
    <scope>IDENTIFICATION</scope>
</reference>
<feature type="compositionally biased region" description="Polar residues" evidence="2">
    <location>
        <begin position="418"/>
        <end position="438"/>
    </location>
</feature>
<feature type="region of interest" description="Disordered" evidence="2">
    <location>
        <begin position="418"/>
        <end position="444"/>
    </location>
</feature>
<gene>
    <name evidence="5" type="ORF">HPBE_LOCUS6775</name>
</gene>
<organism evidence="5">
    <name type="scientific">Heligmosomoides polygyrus</name>
    <name type="common">Parasitic roundworm</name>
    <dbReference type="NCBI Taxonomy" id="6339"/>
    <lineage>
        <taxon>Eukaryota</taxon>
        <taxon>Metazoa</taxon>
        <taxon>Ecdysozoa</taxon>
        <taxon>Nematoda</taxon>
        <taxon>Chromadorea</taxon>
        <taxon>Rhabditida</taxon>
        <taxon>Rhabditina</taxon>
        <taxon>Rhabditomorpha</taxon>
        <taxon>Strongyloidea</taxon>
        <taxon>Heligmosomidae</taxon>
        <taxon>Heligmosomoides</taxon>
    </lineage>
</organism>
<evidence type="ECO:0000256" key="2">
    <source>
        <dbReference type="SAM" id="MobiDB-lite"/>
    </source>
</evidence>
<dbReference type="AlphaFoldDB" id="A0A3P7X6T6"/>
<evidence type="ECO:0000313" key="7">
    <source>
        <dbReference type="WBParaSite" id="HPBE_0000677401-mRNA-1"/>
    </source>
</evidence>
<evidence type="ECO:0000313" key="6">
    <source>
        <dbReference type="Proteomes" id="UP000050761"/>
    </source>
</evidence>
<dbReference type="SMART" id="SM00736">
    <property type="entry name" value="CADG"/>
    <property type="match status" value="1"/>
</dbReference>
<proteinExistence type="predicted"/>
<dbReference type="OrthoDB" id="10262475at2759"/>
<dbReference type="GO" id="GO:0042383">
    <property type="term" value="C:sarcolemma"/>
    <property type="evidence" value="ECO:0007669"/>
    <property type="project" value="UniProtKB-SubCell"/>
</dbReference>
<comment type="subcellular location">
    <subcellularLocation>
        <location evidence="1">Cell membrane</location>
        <location evidence="1">Sarcolemma</location>
    </subcellularLocation>
</comment>
<reference evidence="5 6" key="1">
    <citation type="submission" date="2018-11" db="EMBL/GenBank/DDBJ databases">
        <authorList>
            <consortium name="Pathogen Informatics"/>
        </authorList>
    </citation>
    <scope>NUCLEOTIDE SEQUENCE [LARGE SCALE GENOMIC DNA]</scope>
</reference>
<name>A0A3P7X6T6_HELPZ</name>
<dbReference type="SUPFAM" id="SSF49313">
    <property type="entry name" value="Cadherin-like"/>
    <property type="match status" value="1"/>
</dbReference>
<protein>
    <submittedName>
        <fullName evidence="7">CADG domain-containing protein</fullName>
    </submittedName>
</protein>
<keyword evidence="3" id="KW-0732">Signal</keyword>
<dbReference type="InterPro" id="IPR006644">
    <property type="entry name" value="Cadg"/>
</dbReference>
<feature type="compositionally biased region" description="Acidic residues" evidence="2">
    <location>
        <begin position="466"/>
        <end position="481"/>
    </location>
</feature>
<dbReference type="InterPro" id="IPR015919">
    <property type="entry name" value="Cadherin-like_sf"/>
</dbReference>
<keyword evidence="6" id="KW-1185">Reference proteome</keyword>
<dbReference type="GO" id="GO:0005509">
    <property type="term" value="F:calcium ion binding"/>
    <property type="evidence" value="ECO:0007669"/>
    <property type="project" value="InterPro"/>
</dbReference>
<dbReference type="EMBL" id="UZAH01025738">
    <property type="protein sequence ID" value="VDO69620.1"/>
    <property type="molecule type" value="Genomic_DNA"/>
</dbReference>
<dbReference type="Proteomes" id="UP000050761">
    <property type="component" value="Unassembled WGS sequence"/>
</dbReference>